<evidence type="ECO:0000313" key="2">
    <source>
        <dbReference type="EMBL" id="EMD28610.1"/>
    </source>
</evidence>
<dbReference type="EMBL" id="ANMG01000010">
    <property type="protein sequence ID" value="EMD28610.1"/>
    <property type="molecule type" value="Genomic_DNA"/>
</dbReference>
<dbReference type="SUPFAM" id="SSF51430">
    <property type="entry name" value="NAD(P)-linked oxidoreductase"/>
    <property type="match status" value="1"/>
</dbReference>
<feature type="domain" description="NADP-dependent oxidoreductase" evidence="1">
    <location>
        <begin position="29"/>
        <end position="304"/>
    </location>
</feature>
<evidence type="ECO:0000313" key="5">
    <source>
        <dbReference type="Proteomes" id="UP000188551"/>
    </source>
</evidence>
<dbReference type="PANTHER" id="PTHR42686">
    <property type="entry name" value="GH17980P-RELATED"/>
    <property type="match status" value="1"/>
</dbReference>
<dbReference type="PATRIC" id="fig|1238180.3.peg.1592"/>
<keyword evidence="5" id="KW-1185">Reference proteome</keyword>
<dbReference type="InterPro" id="IPR036812">
    <property type="entry name" value="NAD(P)_OxRdtase_dom_sf"/>
</dbReference>
<dbReference type="CDD" id="cd19090">
    <property type="entry name" value="AKR_AKR15A-like"/>
    <property type="match status" value="1"/>
</dbReference>
<name>M2Q9G0_9PSEU</name>
<dbReference type="InterPro" id="IPR023210">
    <property type="entry name" value="NADP_OxRdtase_dom"/>
</dbReference>
<protein>
    <submittedName>
        <fullName evidence="2">Aldo/keto reductase</fullName>
    </submittedName>
</protein>
<reference evidence="3 5" key="2">
    <citation type="submission" date="2017-02" db="EMBL/GenBank/DDBJ databases">
        <title>Amycolatopsis azurea DSM 43854 draft genome.</title>
        <authorList>
            <person name="Mayilraj S."/>
        </authorList>
    </citation>
    <scope>NUCLEOTIDE SEQUENCE [LARGE SCALE GENOMIC DNA]</scope>
    <source>
        <strain evidence="3 5">DSM 43854</strain>
    </source>
</reference>
<dbReference type="AlphaFoldDB" id="M2Q9G0"/>
<gene>
    <name evidence="3" type="ORF">B0293_03960</name>
    <name evidence="2" type="ORF">C791_0234</name>
</gene>
<dbReference type="GO" id="GO:0005829">
    <property type="term" value="C:cytosol"/>
    <property type="evidence" value="ECO:0007669"/>
    <property type="project" value="TreeGrafter"/>
</dbReference>
<evidence type="ECO:0000313" key="3">
    <source>
        <dbReference type="EMBL" id="OOC08321.1"/>
    </source>
</evidence>
<dbReference type="InterPro" id="IPR020471">
    <property type="entry name" value="AKR"/>
</dbReference>
<dbReference type="Pfam" id="PF00248">
    <property type="entry name" value="Aldo_ket_red"/>
    <property type="match status" value="1"/>
</dbReference>
<organism evidence="2 4">
    <name type="scientific">Amycolatopsis azurea DSM 43854</name>
    <dbReference type="NCBI Taxonomy" id="1238180"/>
    <lineage>
        <taxon>Bacteria</taxon>
        <taxon>Bacillati</taxon>
        <taxon>Actinomycetota</taxon>
        <taxon>Actinomycetes</taxon>
        <taxon>Pseudonocardiales</taxon>
        <taxon>Pseudonocardiaceae</taxon>
        <taxon>Amycolatopsis</taxon>
    </lineage>
</organism>
<dbReference type="OrthoDB" id="9768851at2"/>
<dbReference type="Proteomes" id="UP000014137">
    <property type="component" value="Unassembled WGS sequence"/>
</dbReference>
<dbReference type="RefSeq" id="WP_005152929.1">
    <property type="nucleotide sequence ID" value="NZ_ANMG01000010.1"/>
</dbReference>
<evidence type="ECO:0000259" key="1">
    <source>
        <dbReference type="Pfam" id="PF00248"/>
    </source>
</evidence>
<dbReference type="Gene3D" id="3.20.20.100">
    <property type="entry name" value="NADP-dependent oxidoreductase domain"/>
    <property type="match status" value="1"/>
</dbReference>
<accession>M2Q9G0</accession>
<dbReference type="GO" id="GO:0016491">
    <property type="term" value="F:oxidoreductase activity"/>
    <property type="evidence" value="ECO:0007669"/>
    <property type="project" value="InterPro"/>
</dbReference>
<dbReference type="PANTHER" id="PTHR42686:SF1">
    <property type="entry name" value="GH17980P-RELATED"/>
    <property type="match status" value="1"/>
</dbReference>
<dbReference type="EMBL" id="MUXN01000002">
    <property type="protein sequence ID" value="OOC08321.1"/>
    <property type="molecule type" value="Genomic_DNA"/>
</dbReference>
<evidence type="ECO:0000313" key="4">
    <source>
        <dbReference type="Proteomes" id="UP000014137"/>
    </source>
</evidence>
<sequence length="317" mass="33754">MVDTGKRPLGRTGLTVSPVTVGAAGWRHWADGSGPTRARTAELMRRLVKDGRITVVDTSNNYGEGESERRIGGVLAELGGTPPGFLVQTKADRHFTGDFSGARMRESLRESLDRLGLDRLPMCYLHDPEHTSYDGVLGRGGAVEALLEARDEGLIEHLGVAGGPTPLLCDLVATGHFEALITHNRWTLVDRSADKLLDLAAERGLGVFNAAPYGGGLLTAWPLERTHYAYREAPPALLAAADAIGRLCAEAGVPIAAAALRWSLRDPRITSTIVGAASLGSYERTLALAGTVIEDALMTEIAAVSLDERTWQDSPAG</sequence>
<dbReference type="Proteomes" id="UP000188551">
    <property type="component" value="Unassembled WGS sequence"/>
</dbReference>
<reference evidence="2 4" key="1">
    <citation type="submission" date="2012-10" db="EMBL/GenBank/DDBJ databases">
        <title>Genome assembly of Amycolatopsis azurea DSM 43854.</title>
        <authorList>
            <person name="Khatri I."/>
            <person name="Kaur I."/>
            <person name="Subramanian S."/>
            <person name="Mayilraj S."/>
        </authorList>
    </citation>
    <scope>NUCLEOTIDE SEQUENCE [LARGE SCALE GENOMIC DNA]</scope>
    <source>
        <strain evidence="2 4">DSM 43854</strain>
    </source>
</reference>
<comment type="caution">
    <text evidence="2">The sequence shown here is derived from an EMBL/GenBank/DDBJ whole genome shotgun (WGS) entry which is preliminary data.</text>
</comment>
<proteinExistence type="predicted"/>